<comment type="subcellular location">
    <subcellularLocation>
        <location evidence="1 9">Nucleus</location>
    </subcellularLocation>
</comment>
<evidence type="ECO:0000256" key="5">
    <source>
        <dbReference type="ARBA" id="ARBA00022912"/>
    </source>
</evidence>
<dbReference type="FunFam" id="3.40.50.2300:FF:000039">
    <property type="entry name" value="RNA polymerase II subunit A C-terminal domain phosphatase"/>
    <property type="match status" value="1"/>
</dbReference>
<dbReference type="PANTHER" id="PTHR20383">
    <property type="entry name" value="RNA POLYMERASE II SUBUNIT A C-TERMINAL DOMAIN PHOSPHATASE"/>
    <property type="match status" value="1"/>
</dbReference>
<keyword evidence="3 9" id="KW-0507">mRNA processing</keyword>
<comment type="catalytic activity">
    <reaction evidence="8 9">
        <text>O-phospho-L-threonyl-[protein] + H2O = L-threonyl-[protein] + phosphate</text>
        <dbReference type="Rhea" id="RHEA:47004"/>
        <dbReference type="Rhea" id="RHEA-COMP:11060"/>
        <dbReference type="Rhea" id="RHEA-COMP:11605"/>
        <dbReference type="ChEBI" id="CHEBI:15377"/>
        <dbReference type="ChEBI" id="CHEBI:30013"/>
        <dbReference type="ChEBI" id="CHEBI:43474"/>
        <dbReference type="ChEBI" id="CHEBI:61977"/>
        <dbReference type="EC" id="3.1.3.16"/>
    </reaction>
</comment>
<evidence type="ECO:0000256" key="9">
    <source>
        <dbReference type="RuleBase" id="RU369031"/>
    </source>
</evidence>
<comment type="catalytic activity">
    <reaction evidence="7 9">
        <text>O-phospho-L-seryl-[protein] + H2O = L-seryl-[protein] + phosphate</text>
        <dbReference type="Rhea" id="RHEA:20629"/>
        <dbReference type="Rhea" id="RHEA-COMP:9863"/>
        <dbReference type="Rhea" id="RHEA-COMP:11604"/>
        <dbReference type="ChEBI" id="CHEBI:15377"/>
        <dbReference type="ChEBI" id="CHEBI:29999"/>
        <dbReference type="ChEBI" id="CHEBI:43474"/>
        <dbReference type="ChEBI" id="CHEBI:83421"/>
        <dbReference type="EC" id="3.1.3.16"/>
    </reaction>
</comment>
<evidence type="ECO:0000256" key="2">
    <source>
        <dbReference type="ARBA" id="ARBA00008978"/>
    </source>
</evidence>
<dbReference type="AlphaFoldDB" id="A0A8T0II46"/>
<evidence type="ECO:0000256" key="7">
    <source>
        <dbReference type="ARBA" id="ARBA00047761"/>
    </source>
</evidence>
<comment type="caution">
    <text evidence="10">The sequence shown here is derived from an EMBL/GenBank/DDBJ whole genome shotgun (WGS) entry which is preliminary data.</text>
</comment>
<evidence type="ECO:0000313" key="10">
    <source>
        <dbReference type="EMBL" id="KAG0582546.1"/>
    </source>
</evidence>
<evidence type="ECO:0000256" key="3">
    <source>
        <dbReference type="ARBA" id="ARBA00022664"/>
    </source>
</evidence>
<reference evidence="10" key="1">
    <citation type="submission" date="2020-06" db="EMBL/GenBank/DDBJ databases">
        <title>WGS assembly of Ceratodon purpureus strain R40.</title>
        <authorList>
            <person name="Carey S.B."/>
            <person name="Jenkins J."/>
            <person name="Shu S."/>
            <person name="Lovell J.T."/>
            <person name="Sreedasyam A."/>
            <person name="Maumus F."/>
            <person name="Tiley G.P."/>
            <person name="Fernandez-Pozo N."/>
            <person name="Barry K."/>
            <person name="Chen C."/>
            <person name="Wang M."/>
            <person name="Lipzen A."/>
            <person name="Daum C."/>
            <person name="Saski C.A."/>
            <person name="Payton A.C."/>
            <person name="Mcbreen J.C."/>
            <person name="Conrad R.E."/>
            <person name="Kollar L.M."/>
            <person name="Olsson S."/>
            <person name="Huttunen S."/>
            <person name="Landis J.B."/>
            <person name="Wickett N.J."/>
            <person name="Johnson M.G."/>
            <person name="Rensing S.A."/>
            <person name="Grimwood J."/>
            <person name="Schmutz J."/>
            <person name="Mcdaniel S.F."/>
        </authorList>
    </citation>
    <scope>NUCLEOTIDE SEQUENCE</scope>
    <source>
        <strain evidence="10">R40</strain>
    </source>
</reference>
<evidence type="ECO:0000256" key="6">
    <source>
        <dbReference type="ARBA" id="ARBA00023242"/>
    </source>
</evidence>
<keyword evidence="4 9" id="KW-0378">Hydrolase</keyword>
<protein>
    <recommendedName>
        <fullName evidence="9">RNA polymerase II subunit A C-terminal domain phosphatase SSU72</fullName>
        <shortName evidence="9">CTD phosphatase SSU72</shortName>
        <ecNumber evidence="9">3.1.3.16</ecNumber>
    </recommendedName>
</protein>
<gene>
    <name evidence="10" type="ORF">KC19_3G068300</name>
</gene>
<comment type="function">
    <text evidence="9">Protein phosphatase that catalyzes the dephosphorylation of the C-terminal domain of RNA polymerase II. Plays a role in RNA processing and termination.</text>
</comment>
<dbReference type="GO" id="GO:0008420">
    <property type="term" value="F:RNA polymerase II CTD heptapeptide repeat phosphatase activity"/>
    <property type="evidence" value="ECO:0007669"/>
    <property type="project" value="UniProtKB-ARBA"/>
</dbReference>
<dbReference type="FunFam" id="3.40.50.2300:FF:000182">
    <property type="entry name" value="RNA polymerase II subunit A"/>
    <property type="match status" value="1"/>
</dbReference>
<dbReference type="GO" id="GO:0005634">
    <property type="term" value="C:nucleus"/>
    <property type="evidence" value="ECO:0007669"/>
    <property type="project" value="UniProtKB-SubCell"/>
</dbReference>
<keyword evidence="11" id="KW-1185">Reference proteome</keyword>
<evidence type="ECO:0000256" key="1">
    <source>
        <dbReference type="ARBA" id="ARBA00004123"/>
    </source>
</evidence>
<dbReference type="GO" id="GO:0031124">
    <property type="term" value="P:mRNA 3'-end processing"/>
    <property type="evidence" value="ECO:0007669"/>
    <property type="project" value="UniProtKB-ARBA"/>
</dbReference>
<comment type="similarity">
    <text evidence="2 9">Belongs to the SSU72 phosphatase family.</text>
</comment>
<evidence type="ECO:0000313" key="11">
    <source>
        <dbReference type="Proteomes" id="UP000822688"/>
    </source>
</evidence>
<dbReference type="EC" id="3.1.3.16" evidence="9"/>
<dbReference type="OrthoDB" id="57957at2759"/>
<evidence type="ECO:0000256" key="8">
    <source>
        <dbReference type="ARBA" id="ARBA00048336"/>
    </source>
</evidence>
<organism evidence="10 11">
    <name type="scientific">Ceratodon purpureus</name>
    <name type="common">Fire moss</name>
    <name type="synonym">Dicranum purpureum</name>
    <dbReference type="NCBI Taxonomy" id="3225"/>
    <lineage>
        <taxon>Eukaryota</taxon>
        <taxon>Viridiplantae</taxon>
        <taxon>Streptophyta</taxon>
        <taxon>Embryophyta</taxon>
        <taxon>Bryophyta</taxon>
        <taxon>Bryophytina</taxon>
        <taxon>Bryopsida</taxon>
        <taxon>Dicranidae</taxon>
        <taxon>Pseudoditrichales</taxon>
        <taxon>Ditrichaceae</taxon>
        <taxon>Ceratodon</taxon>
    </lineage>
</organism>
<dbReference type="Gene3D" id="3.40.50.2300">
    <property type="match status" value="2"/>
</dbReference>
<keyword evidence="5 9" id="KW-0904">Protein phosphatase</keyword>
<dbReference type="Proteomes" id="UP000822688">
    <property type="component" value="Chromosome 3"/>
</dbReference>
<accession>A0A8T0II46</accession>
<keyword evidence="6 9" id="KW-0539">Nucleus</keyword>
<dbReference type="InterPro" id="IPR006811">
    <property type="entry name" value="RNA_pol_II_suA"/>
</dbReference>
<name>A0A8T0II46_CERPU</name>
<dbReference type="EMBL" id="CM026423">
    <property type="protein sequence ID" value="KAG0582546.1"/>
    <property type="molecule type" value="Genomic_DNA"/>
</dbReference>
<dbReference type="Pfam" id="PF04722">
    <property type="entry name" value="Ssu72"/>
    <property type="match status" value="1"/>
</dbReference>
<evidence type="ECO:0000256" key="4">
    <source>
        <dbReference type="ARBA" id="ARBA00022801"/>
    </source>
</evidence>
<proteinExistence type="inferred from homology"/>
<sequence length="193" mass="22365">MKLRHAMVCASNQNRSMEAHALLQKQGLDVSSYGTGTNVKLPGPSAREPNVYQFGTPYRQMLEDLKNKDPELYKRNGLLQMLKRNSGVKESPQRWQDNAADGAFDVVFTFEERVFDMVIDDLENRETKLLKLALVINLDVKDNHEEAAIGGKLALDLCQRLEMAEAWEDEIDDIISRFEKQHRRRLMYTIRFY</sequence>